<keyword evidence="2" id="KW-1185">Reference proteome</keyword>
<name>A0ACB9LMP4_9MYRT</name>
<protein>
    <submittedName>
        <fullName evidence="1">Uncharacterized protein</fullName>
    </submittedName>
</protein>
<evidence type="ECO:0000313" key="1">
    <source>
        <dbReference type="EMBL" id="KAI4312248.1"/>
    </source>
</evidence>
<reference evidence="2" key="1">
    <citation type="journal article" date="2023" name="Front. Plant Sci.">
        <title>Chromosomal-level genome assembly of Melastoma candidum provides insights into trichome evolution.</title>
        <authorList>
            <person name="Zhong Y."/>
            <person name="Wu W."/>
            <person name="Sun C."/>
            <person name="Zou P."/>
            <person name="Liu Y."/>
            <person name="Dai S."/>
            <person name="Zhou R."/>
        </authorList>
    </citation>
    <scope>NUCLEOTIDE SEQUENCE [LARGE SCALE GENOMIC DNA]</scope>
</reference>
<evidence type="ECO:0000313" key="2">
    <source>
        <dbReference type="Proteomes" id="UP001057402"/>
    </source>
</evidence>
<gene>
    <name evidence="1" type="ORF">MLD38_037081</name>
</gene>
<comment type="caution">
    <text evidence="1">The sequence shown here is derived from an EMBL/GenBank/DDBJ whole genome shotgun (WGS) entry which is preliminary data.</text>
</comment>
<proteinExistence type="predicted"/>
<organism evidence="1 2">
    <name type="scientific">Melastoma candidum</name>
    <dbReference type="NCBI Taxonomy" id="119954"/>
    <lineage>
        <taxon>Eukaryota</taxon>
        <taxon>Viridiplantae</taxon>
        <taxon>Streptophyta</taxon>
        <taxon>Embryophyta</taxon>
        <taxon>Tracheophyta</taxon>
        <taxon>Spermatophyta</taxon>
        <taxon>Magnoliopsida</taxon>
        <taxon>eudicotyledons</taxon>
        <taxon>Gunneridae</taxon>
        <taxon>Pentapetalae</taxon>
        <taxon>rosids</taxon>
        <taxon>malvids</taxon>
        <taxon>Myrtales</taxon>
        <taxon>Melastomataceae</taxon>
        <taxon>Melastomatoideae</taxon>
        <taxon>Melastomateae</taxon>
        <taxon>Melastoma</taxon>
    </lineage>
</organism>
<dbReference type="Proteomes" id="UP001057402">
    <property type="component" value="Chromosome 11"/>
</dbReference>
<accession>A0ACB9LMP4</accession>
<sequence length="303" mass="34056">MGSGDWIKSIISLKKAKSRGSRRAKAPAEISKSSSFSRKSQSEKEFNGTFDGTLTPLSSLSEDRAAIRIQTAFRAYVARKALQRLKRIVRTQKLTQRFPVQRQAITTLGHLHSWTKIQAQVRARRLIMVTEGRMRQKKLENQMKLEAKLHDLEVDWCGGSESKDEILARIHQKEEAAVKRERAMAYAFNHQWRANSNSVPALTYEVSKANLGWSWMDTWIAAQPWEVRTPTASVSPKKTVNRQGNKGPRGTTPQTPKSAVSLKPSPSKGNPLKKGRRLSFPSDQMDSPVPNIKLEEADGKTPA</sequence>
<dbReference type="EMBL" id="CM042890">
    <property type="protein sequence ID" value="KAI4312248.1"/>
    <property type="molecule type" value="Genomic_DNA"/>
</dbReference>